<dbReference type="Proteomes" id="UP001162740">
    <property type="component" value="Chromosome"/>
</dbReference>
<dbReference type="AlphaFoldDB" id="A0AA47A2M9"/>
<accession>A0AA47A2M9</accession>
<evidence type="ECO:0000313" key="1">
    <source>
        <dbReference type="EMBL" id="UZF43194.1"/>
    </source>
</evidence>
<protein>
    <submittedName>
        <fullName evidence="1">Uncharacterized protein</fullName>
    </submittedName>
</protein>
<name>A0AA47A2M9_RHORH</name>
<organism evidence="1 2">
    <name type="scientific">Rhodococcus rhodochrous</name>
    <dbReference type="NCBI Taxonomy" id="1829"/>
    <lineage>
        <taxon>Bacteria</taxon>
        <taxon>Bacillati</taxon>
        <taxon>Actinomycetota</taxon>
        <taxon>Actinomycetes</taxon>
        <taxon>Mycobacteriales</taxon>
        <taxon>Nocardiaceae</taxon>
        <taxon>Rhodococcus</taxon>
    </lineage>
</organism>
<evidence type="ECO:0000313" key="2">
    <source>
        <dbReference type="Proteomes" id="UP001162740"/>
    </source>
</evidence>
<reference evidence="1 2" key="1">
    <citation type="journal article" date="2021" name="Front. Microbiol.">
        <title>Bacterial Transformation of Aromatic Monomers in Softwood Black Liquor.</title>
        <authorList>
            <person name="Navas L.E."/>
            <person name="Dexter G."/>
            <person name="Liu J."/>
            <person name="Levy-Booth D."/>
            <person name="Cho M."/>
            <person name="Jang S.K."/>
            <person name="Mansfield S.D."/>
            <person name="Renneckar S."/>
            <person name="Mohn W.W."/>
            <person name="Eltis L.D."/>
        </authorList>
    </citation>
    <scope>NUCLEOTIDE SEQUENCE [LARGE SCALE GENOMIC DNA]</scope>
    <source>
        <strain evidence="1 2">GD02</strain>
    </source>
</reference>
<dbReference type="EMBL" id="CP083974">
    <property type="protein sequence ID" value="UZF43194.1"/>
    <property type="molecule type" value="Genomic_DNA"/>
</dbReference>
<sequence>MNVPTDGDALRAYSIVANSFRKDIATVNYLLEQADSPLDVVYGILGVINEIIEVSPHQEQILQALDEQIAEMGAQL</sequence>
<gene>
    <name evidence="1" type="ORF">KUM34_014870</name>
</gene>
<dbReference type="RefSeq" id="WP_229582066.1">
    <property type="nucleotide sequence ID" value="NZ_CP083974.1"/>
</dbReference>
<proteinExistence type="predicted"/>